<dbReference type="RefSeq" id="XP_047837492.1">
    <property type="nucleotide sequence ID" value="XM_047981532.1"/>
</dbReference>
<reference evidence="1" key="1">
    <citation type="submission" date="2021-11" db="EMBL/GenBank/DDBJ databases">
        <title>Purpureocillium_takamizusanense_genome.</title>
        <authorList>
            <person name="Nguyen N.-H."/>
        </authorList>
    </citation>
    <scope>NUCLEOTIDE SEQUENCE</scope>
    <source>
        <strain evidence="1">PT3</strain>
    </source>
</reference>
<accession>A0A9Q8Q7Q6</accession>
<dbReference type="KEGG" id="ptkz:JDV02_000695"/>
<keyword evidence="2" id="KW-1185">Reference proteome</keyword>
<gene>
    <name evidence="1" type="ORF">JDV02_000695</name>
</gene>
<protein>
    <submittedName>
        <fullName evidence="1">Uncharacterized protein</fullName>
    </submittedName>
</protein>
<evidence type="ECO:0000313" key="1">
    <source>
        <dbReference type="EMBL" id="UNI14011.1"/>
    </source>
</evidence>
<proteinExistence type="predicted"/>
<dbReference type="EMBL" id="CP086354">
    <property type="protein sequence ID" value="UNI14011.1"/>
    <property type="molecule type" value="Genomic_DNA"/>
</dbReference>
<name>A0A9Q8Q7Q6_9HYPO</name>
<dbReference type="AlphaFoldDB" id="A0A9Q8Q7Q6"/>
<dbReference type="GeneID" id="72062660"/>
<dbReference type="Proteomes" id="UP000829364">
    <property type="component" value="Chromosome 1"/>
</dbReference>
<evidence type="ECO:0000313" key="2">
    <source>
        <dbReference type="Proteomes" id="UP000829364"/>
    </source>
</evidence>
<dbReference type="OrthoDB" id="8062037at2759"/>
<sequence length="50" mass="5506">MREQELEMMSSVFTCTFCFALSAGPPRVLGRSARLVCAECYVAVLDLSIC</sequence>
<organism evidence="1 2">
    <name type="scientific">Purpureocillium takamizusanense</name>
    <dbReference type="NCBI Taxonomy" id="2060973"/>
    <lineage>
        <taxon>Eukaryota</taxon>
        <taxon>Fungi</taxon>
        <taxon>Dikarya</taxon>
        <taxon>Ascomycota</taxon>
        <taxon>Pezizomycotina</taxon>
        <taxon>Sordariomycetes</taxon>
        <taxon>Hypocreomycetidae</taxon>
        <taxon>Hypocreales</taxon>
        <taxon>Ophiocordycipitaceae</taxon>
        <taxon>Purpureocillium</taxon>
    </lineage>
</organism>